<gene>
    <name evidence="2" type="ORF">KVV02_007869</name>
</gene>
<dbReference type="AlphaFoldDB" id="A0A9P8A2J1"/>
<evidence type="ECO:0000313" key="3">
    <source>
        <dbReference type="Proteomes" id="UP000717515"/>
    </source>
</evidence>
<feature type="region of interest" description="Disordered" evidence="1">
    <location>
        <begin position="1"/>
        <end position="28"/>
    </location>
</feature>
<sequence>MESSSHQSVNEIVNSKESTNSREQQRQSMLLQLEQLQEQEQQFQKESRGFSNTTRARRTLKSPSSAYLAWARAQATGSAYLLIGGGTLCLLFPDWWSGTYSM</sequence>
<reference evidence="2" key="1">
    <citation type="submission" date="2021-07" db="EMBL/GenBank/DDBJ databases">
        <title>Draft genome of Mortierella alpina, strain LL118, isolated from an aspen leaf litter sample.</title>
        <authorList>
            <person name="Yang S."/>
            <person name="Vinatzer B.A."/>
        </authorList>
    </citation>
    <scope>NUCLEOTIDE SEQUENCE</scope>
    <source>
        <strain evidence="2">LL118</strain>
    </source>
</reference>
<evidence type="ECO:0000313" key="2">
    <source>
        <dbReference type="EMBL" id="KAG9321296.1"/>
    </source>
</evidence>
<feature type="compositionally biased region" description="Polar residues" evidence="1">
    <location>
        <begin position="1"/>
        <end position="18"/>
    </location>
</feature>
<proteinExistence type="predicted"/>
<comment type="caution">
    <text evidence="2">The sequence shown here is derived from an EMBL/GenBank/DDBJ whole genome shotgun (WGS) entry which is preliminary data.</text>
</comment>
<protein>
    <submittedName>
        <fullName evidence="2">Uncharacterized protein</fullName>
    </submittedName>
</protein>
<dbReference type="EMBL" id="JAIFTL010000214">
    <property type="protein sequence ID" value="KAG9321296.1"/>
    <property type="molecule type" value="Genomic_DNA"/>
</dbReference>
<name>A0A9P8A2J1_MORAP</name>
<accession>A0A9P8A2J1</accession>
<evidence type="ECO:0000256" key="1">
    <source>
        <dbReference type="SAM" id="MobiDB-lite"/>
    </source>
</evidence>
<organism evidence="2 3">
    <name type="scientific">Mortierella alpina</name>
    <name type="common">Oleaginous fungus</name>
    <name type="synonym">Mortierella renispora</name>
    <dbReference type="NCBI Taxonomy" id="64518"/>
    <lineage>
        <taxon>Eukaryota</taxon>
        <taxon>Fungi</taxon>
        <taxon>Fungi incertae sedis</taxon>
        <taxon>Mucoromycota</taxon>
        <taxon>Mortierellomycotina</taxon>
        <taxon>Mortierellomycetes</taxon>
        <taxon>Mortierellales</taxon>
        <taxon>Mortierellaceae</taxon>
        <taxon>Mortierella</taxon>
    </lineage>
</organism>
<dbReference type="Proteomes" id="UP000717515">
    <property type="component" value="Unassembled WGS sequence"/>
</dbReference>